<feature type="transmembrane region" description="Helical" evidence="5">
    <location>
        <begin position="41"/>
        <end position="59"/>
    </location>
</feature>
<gene>
    <name evidence="6" type="ORF">JCR33_07420</name>
</gene>
<name>A0A934INM0_9HYPH</name>
<dbReference type="GO" id="GO:0015035">
    <property type="term" value="F:protein-disulfide reductase activity"/>
    <property type="evidence" value="ECO:0007669"/>
    <property type="project" value="InterPro"/>
</dbReference>
<evidence type="ECO:0000256" key="3">
    <source>
        <dbReference type="ARBA" id="ARBA00022989"/>
    </source>
</evidence>
<sequence length="188" mass="19332">MTSHLARQLNALGLLAISAVLLFAFFDQFVGGELPCPLCILQRAGFVVAGAGLALNILVGVRPAHYGLMILGAVGGGAVALRQIALHVVPGTGAYGAPFLGLHFYTWAFIVFAAIVAGGGVLLLFNRQFDSDDYERRGTLGVLAVLLFALAAAGNGVSTLAECSLGLCPDDPTSYQGVEALKALLSGS</sequence>
<comment type="subcellular location">
    <subcellularLocation>
        <location evidence="1">Membrane</location>
        <topology evidence="1">Multi-pass membrane protein</topology>
    </subcellularLocation>
</comment>
<feature type="transmembrane region" description="Helical" evidence="5">
    <location>
        <begin position="104"/>
        <end position="126"/>
    </location>
</feature>
<comment type="caution">
    <text evidence="6">The sequence shown here is derived from an EMBL/GenBank/DDBJ whole genome shotgun (WGS) entry which is preliminary data.</text>
</comment>
<evidence type="ECO:0000256" key="4">
    <source>
        <dbReference type="ARBA" id="ARBA00023136"/>
    </source>
</evidence>
<feature type="transmembrane region" description="Helical" evidence="5">
    <location>
        <begin position="138"/>
        <end position="157"/>
    </location>
</feature>
<dbReference type="Proteomes" id="UP000609531">
    <property type="component" value="Unassembled WGS sequence"/>
</dbReference>
<protein>
    <submittedName>
        <fullName evidence="6">Disulfide bond formation protein B</fullName>
    </submittedName>
</protein>
<evidence type="ECO:0000313" key="6">
    <source>
        <dbReference type="EMBL" id="MBJ3775507.1"/>
    </source>
</evidence>
<keyword evidence="7" id="KW-1185">Reference proteome</keyword>
<evidence type="ECO:0000313" key="7">
    <source>
        <dbReference type="Proteomes" id="UP000609531"/>
    </source>
</evidence>
<evidence type="ECO:0000256" key="1">
    <source>
        <dbReference type="ARBA" id="ARBA00004141"/>
    </source>
</evidence>
<keyword evidence="4 5" id="KW-0472">Membrane</keyword>
<reference evidence="6" key="1">
    <citation type="submission" date="2020-12" db="EMBL/GenBank/DDBJ databases">
        <title>Bacterial taxonomy.</title>
        <authorList>
            <person name="Pan X."/>
        </authorList>
    </citation>
    <scope>NUCLEOTIDE SEQUENCE</scope>
    <source>
        <strain evidence="6">B2012</strain>
    </source>
</reference>
<evidence type="ECO:0000256" key="2">
    <source>
        <dbReference type="ARBA" id="ARBA00022692"/>
    </source>
</evidence>
<feature type="transmembrane region" description="Helical" evidence="5">
    <location>
        <begin position="66"/>
        <end position="84"/>
    </location>
</feature>
<dbReference type="InterPro" id="IPR023380">
    <property type="entry name" value="DsbB-like_sf"/>
</dbReference>
<dbReference type="AlphaFoldDB" id="A0A934INM0"/>
<evidence type="ECO:0000256" key="5">
    <source>
        <dbReference type="SAM" id="Phobius"/>
    </source>
</evidence>
<keyword evidence="2 5" id="KW-0812">Transmembrane</keyword>
<dbReference type="Gene3D" id="1.20.1550.10">
    <property type="entry name" value="DsbB-like"/>
    <property type="match status" value="1"/>
</dbReference>
<dbReference type="GO" id="GO:0006457">
    <property type="term" value="P:protein folding"/>
    <property type="evidence" value="ECO:0007669"/>
    <property type="project" value="InterPro"/>
</dbReference>
<dbReference type="RefSeq" id="WP_198881397.1">
    <property type="nucleotide sequence ID" value="NZ_JAEKJA010000005.1"/>
</dbReference>
<accession>A0A934INM0</accession>
<keyword evidence="3 5" id="KW-1133">Transmembrane helix</keyword>
<dbReference type="InterPro" id="IPR003752">
    <property type="entry name" value="DiS_bond_form_DsbB/BdbC"/>
</dbReference>
<dbReference type="SUPFAM" id="SSF158442">
    <property type="entry name" value="DsbB-like"/>
    <property type="match status" value="1"/>
</dbReference>
<dbReference type="EMBL" id="JAEKJA010000005">
    <property type="protein sequence ID" value="MBJ3775507.1"/>
    <property type="molecule type" value="Genomic_DNA"/>
</dbReference>
<dbReference type="Pfam" id="PF02600">
    <property type="entry name" value="DsbB"/>
    <property type="match status" value="1"/>
</dbReference>
<dbReference type="GO" id="GO:0016020">
    <property type="term" value="C:membrane"/>
    <property type="evidence" value="ECO:0007669"/>
    <property type="project" value="UniProtKB-SubCell"/>
</dbReference>
<proteinExistence type="predicted"/>
<organism evidence="6 7">
    <name type="scientific">Acuticoccus mangrovi</name>
    <dbReference type="NCBI Taxonomy" id="2796142"/>
    <lineage>
        <taxon>Bacteria</taxon>
        <taxon>Pseudomonadati</taxon>
        <taxon>Pseudomonadota</taxon>
        <taxon>Alphaproteobacteria</taxon>
        <taxon>Hyphomicrobiales</taxon>
        <taxon>Amorphaceae</taxon>
        <taxon>Acuticoccus</taxon>
    </lineage>
</organism>